<dbReference type="EMBL" id="BAAAOH010000001">
    <property type="protein sequence ID" value="GAA1982863.1"/>
    <property type="molecule type" value="Genomic_DNA"/>
</dbReference>
<evidence type="ECO:0000313" key="4">
    <source>
        <dbReference type="EMBL" id="GAA1982863.1"/>
    </source>
</evidence>
<sequence>MAERPPSIRTPDQRIRVFVSSTLKELEPERAAVRAAIEQLRLAPVMFELGARPHPPRDLYRSYLAQSDVFVGIYGESYGWVAPDEELSGLEDEYRLSADLPSLIYIKEPAPDRNERLTGLLDRIRTDDRSSWKTFSTPDELARLVSGDLATLLAERFDAARTEDSLASTTPAPEIPAPYTPIVGRERERAEVAELLKQDGVRLVTLVGPGGIGKSRLAIEIALDVAASGRDVAFALLEAVSVPSGALVAIARALGVRNAEGTGTLMEKVIAALAGRDVLLVVDNMEHLLDASGVLVELITESPRLTMLVTSRTALRVRAEHIYEVGPLDLPSESAAGTEASGASAVALFVARAASVRPGFELTPENSATVIAICRAVDGVPLAIELAAARVRSLSVSQILERLDSALTLLVGGARDLPERQRALRSTIRWSVDLLDADTRAALARLSVFTGSFTLGSAESVLVATGISDPLGALESLVDASLMGTTDRHGVTMFRLLSLVRAYAAELLAPEEAAAATDAWLSNYRALAKQAQPGLRGPDQLNWLETLERETENLAAVVRLLFERRDLETAAVYLWSLYLYFWIGGYLGVVRTWGEELLDLLAREKGAVGPQARAIGEYYANAPRFWQEPGFDVLPGITLSRDLFREAGDRFGASLAGISLGLALLSRPTPDVAGAVSELETSLAGFTETGDAWGQAMALNVLGRIDMAGGDMAAARGRFETSLRLATSQGERLGIVIAMNSRGWTRLLTGDVAGGQDDFAQSLDLSLALHHDEGIAYGLEAFVGLRALQGDAVAAGRLLGSAQTLRRRKGLVNLGSFEFYMIPLGSLRTGGRGDELDRAIEEGHDLTVSDVLEYVRS</sequence>
<comment type="caution">
    <text evidence="4">The sequence shown here is derived from an EMBL/GenBank/DDBJ whole genome shotgun (WGS) entry which is preliminary data.</text>
</comment>
<name>A0ABP5DMI2_9MICO</name>
<evidence type="ECO:0000259" key="3">
    <source>
        <dbReference type="Pfam" id="PF25872"/>
    </source>
</evidence>
<dbReference type="PANTHER" id="PTHR47691:SF3">
    <property type="entry name" value="HTH-TYPE TRANSCRIPTIONAL REGULATOR RV0890C-RELATED"/>
    <property type="match status" value="1"/>
</dbReference>
<evidence type="ECO:0000259" key="2">
    <source>
        <dbReference type="Pfam" id="PF13401"/>
    </source>
</evidence>
<dbReference type="Gene3D" id="1.25.40.10">
    <property type="entry name" value="Tetratricopeptide repeat domain"/>
    <property type="match status" value="1"/>
</dbReference>
<dbReference type="Pfam" id="PF25872">
    <property type="entry name" value="HTH_77"/>
    <property type="match status" value="1"/>
</dbReference>
<organism evidence="4 5">
    <name type="scientific">Microbacterium pumilum</name>
    <dbReference type="NCBI Taxonomy" id="344165"/>
    <lineage>
        <taxon>Bacteria</taxon>
        <taxon>Bacillati</taxon>
        <taxon>Actinomycetota</taxon>
        <taxon>Actinomycetes</taxon>
        <taxon>Micrococcales</taxon>
        <taxon>Microbacteriaceae</taxon>
        <taxon>Microbacterium</taxon>
    </lineage>
</organism>
<accession>A0ABP5DMI2</accession>
<dbReference type="Pfam" id="PF13271">
    <property type="entry name" value="DUF4062"/>
    <property type="match status" value="1"/>
</dbReference>
<evidence type="ECO:0000313" key="5">
    <source>
        <dbReference type="Proteomes" id="UP001500326"/>
    </source>
</evidence>
<dbReference type="Proteomes" id="UP001500326">
    <property type="component" value="Unassembled WGS sequence"/>
</dbReference>
<dbReference type="InterPro" id="IPR011990">
    <property type="entry name" value="TPR-like_helical_dom_sf"/>
</dbReference>
<feature type="domain" description="ORC1/DEAH AAA+ ATPase" evidence="2">
    <location>
        <begin position="202"/>
        <end position="297"/>
    </location>
</feature>
<dbReference type="Gene3D" id="3.40.50.300">
    <property type="entry name" value="P-loop containing nucleotide triphosphate hydrolases"/>
    <property type="match status" value="1"/>
</dbReference>
<reference evidence="5" key="1">
    <citation type="journal article" date="2019" name="Int. J. Syst. Evol. Microbiol.">
        <title>The Global Catalogue of Microorganisms (GCM) 10K type strain sequencing project: providing services to taxonomists for standard genome sequencing and annotation.</title>
        <authorList>
            <consortium name="The Broad Institute Genomics Platform"/>
            <consortium name="The Broad Institute Genome Sequencing Center for Infectious Disease"/>
            <person name="Wu L."/>
            <person name="Ma J."/>
        </authorList>
    </citation>
    <scope>NUCLEOTIDE SEQUENCE [LARGE SCALE GENOMIC DNA]</scope>
    <source>
        <strain evidence="5">JCM 14902</strain>
    </source>
</reference>
<dbReference type="SUPFAM" id="SSF48452">
    <property type="entry name" value="TPR-like"/>
    <property type="match status" value="1"/>
</dbReference>
<feature type="domain" description="DUF4062" evidence="1">
    <location>
        <begin position="16"/>
        <end position="95"/>
    </location>
</feature>
<dbReference type="RefSeq" id="WP_344060186.1">
    <property type="nucleotide sequence ID" value="NZ_BAAAOH010000001.1"/>
</dbReference>
<dbReference type="Pfam" id="PF13401">
    <property type="entry name" value="AAA_22"/>
    <property type="match status" value="1"/>
</dbReference>
<dbReference type="PRINTS" id="PR00364">
    <property type="entry name" value="DISEASERSIST"/>
</dbReference>
<keyword evidence="5" id="KW-1185">Reference proteome</keyword>
<evidence type="ECO:0008006" key="6">
    <source>
        <dbReference type="Google" id="ProtNLM"/>
    </source>
</evidence>
<dbReference type="InterPro" id="IPR049945">
    <property type="entry name" value="AAA_22"/>
</dbReference>
<protein>
    <recommendedName>
        <fullName evidence="6">DUF4062 domain-containing protein</fullName>
    </recommendedName>
</protein>
<dbReference type="InterPro" id="IPR027417">
    <property type="entry name" value="P-loop_NTPase"/>
</dbReference>
<proteinExistence type="predicted"/>
<evidence type="ECO:0000259" key="1">
    <source>
        <dbReference type="Pfam" id="PF13271"/>
    </source>
</evidence>
<dbReference type="InterPro" id="IPR058852">
    <property type="entry name" value="HTH_77"/>
</dbReference>
<dbReference type="SUPFAM" id="SSF52540">
    <property type="entry name" value="P-loop containing nucleoside triphosphate hydrolases"/>
    <property type="match status" value="1"/>
</dbReference>
<dbReference type="InterPro" id="IPR025139">
    <property type="entry name" value="DUF4062"/>
</dbReference>
<feature type="domain" description="Winged helix-turn-helix" evidence="3">
    <location>
        <begin position="435"/>
        <end position="509"/>
    </location>
</feature>
<dbReference type="PANTHER" id="PTHR47691">
    <property type="entry name" value="REGULATOR-RELATED"/>
    <property type="match status" value="1"/>
</dbReference>
<gene>
    <name evidence="4" type="ORF">GCM10009777_15820</name>
</gene>